<dbReference type="AlphaFoldDB" id="A0AB38EG60"/>
<dbReference type="EMBL" id="ODAM01000089">
    <property type="protein sequence ID" value="SOQ11508.1"/>
    <property type="molecule type" value="Genomic_DNA"/>
</dbReference>
<accession>A0AB38EG60</accession>
<gene>
    <name evidence="1" type="ORF">NCPPB2254_03350</name>
</gene>
<organism evidence="1 2">
    <name type="scientific">Pseudomonas syringae pv. persicae</name>
    <dbReference type="NCBI Taxonomy" id="237306"/>
    <lineage>
        <taxon>Bacteria</taxon>
        <taxon>Pseudomonadati</taxon>
        <taxon>Pseudomonadota</taxon>
        <taxon>Gammaproteobacteria</taxon>
        <taxon>Pseudomonadales</taxon>
        <taxon>Pseudomonadaceae</taxon>
        <taxon>Pseudomonas</taxon>
    </lineage>
</organism>
<proteinExistence type="predicted"/>
<sequence>MIDGQSLGKLVATAAGLRIVRKPGVWKGSRSAKALRCAAPGAGLQQMCVKLVYTGSNN</sequence>
<reference evidence="1 2" key="1">
    <citation type="submission" date="2017-11" db="EMBL/GenBank/DDBJ databases">
        <authorList>
            <person name="Blom J."/>
        </authorList>
    </citation>
    <scope>NUCLEOTIDE SEQUENCE [LARGE SCALE GENOMIC DNA]</scope>
    <source>
        <strain evidence="1">NCPPB 2254</strain>
    </source>
</reference>
<evidence type="ECO:0000313" key="2">
    <source>
        <dbReference type="Proteomes" id="UP000237580"/>
    </source>
</evidence>
<protein>
    <submittedName>
        <fullName evidence="1">Uncharacterized protein</fullName>
    </submittedName>
</protein>
<evidence type="ECO:0000313" key="1">
    <source>
        <dbReference type="EMBL" id="SOQ11508.1"/>
    </source>
</evidence>
<dbReference type="Proteomes" id="UP000237580">
    <property type="component" value="Unassembled WGS sequence"/>
</dbReference>
<name>A0AB38EG60_9PSED</name>
<comment type="caution">
    <text evidence="1">The sequence shown here is derived from an EMBL/GenBank/DDBJ whole genome shotgun (WGS) entry which is preliminary data.</text>
</comment>